<sequence>MDDDRQQQCIGIEPTMNTQTPPPGYTRDETWINGPEVGPQRDDNNLQNITQTVTVYRHAVAEKTSSGNATPQIDIGDAATMVTPPKRLGIVPAWIDCPFCDKATK</sequence>
<reference evidence="2" key="1">
    <citation type="submission" date="2021-07" db="EMBL/GenBank/DDBJ databases">
        <title>Elsinoe batatas strain:CRI-CJ2 Genome sequencing and assembly.</title>
        <authorList>
            <person name="Huang L."/>
        </authorList>
    </citation>
    <scope>NUCLEOTIDE SEQUENCE</scope>
    <source>
        <strain evidence="2">CRI-CJ2</strain>
    </source>
</reference>
<proteinExistence type="predicted"/>
<feature type="region of interest" description="Disordered" evidence="1">
    <location>
        <begin position="1"/>
        <end position="24"/>
    </location>
</feature>
<dbReference type="EMBL" id="JAESVG020000008">
    <property type="protein sequence ID" value="KAG8625357.1"/>
    <property type="molecule type" value="Genomic_DNA"/>
</dbReference>
<evidence type="ECO:0000313" key="2">
    <source>
        <dbReference type="EMBL" id="KAG8625357.1"/>
    </source>
</evidence>
<evidence type="ECO:0000256" key="1">
    <source>
        <dbReference type="SAM" id="MobiDB-lite"/>
    </source>
</evidence>
<name>A0A8K0KXU3_9PEZI</name>
<organism evidence="2 3">
    <name type="scientific">Elsinoe batatas</name>
    <dbReference type="NCBI Taxonomy" id="2601811"/>
    <lineage>
        <taxon>Eukaryota</taxon>
        <taxon>Fungi</taxon>
        <taxon>Dikarya</taxon>
        <taxon>Ascomycota</taxon>
        <taxon>Pezizomycotina</taxon>
        <taxon>Dothideomycetes</taxon>
        <taxon>Dothideomycetidae</taxon>
        <taxon>Myriangiales</taxon>
        <taxon>Elsinoaceae</taxon>
        <taxon>Elsinoe</taxon>
    </lineage>
</organism>
<dbReference type="Proteomes" id="UP000809789">
    <property type="component" value="Unassembled WGS sequence"/>
</dbReference>
<comment type="caution">
    <text evidence="2">The sequence shown here is derived from an EMBL/GenBank/DDBJ whole genome shotgun (WGS) entry which is preliminary data.</text>
</comment>
<dbReference type="OrthoDB" id="5599753at2759"/>
<evidence type="ECO:0008006" key="4">
    <source>
        <dbReference type="Google" id="ProtNLM"/>
    </source>
</evidence>
<protein>
    <recommendedName>
        <fullName evidence="4">LITAF domain-containing protein</fullName>
    </recommendedName>
</protein>
<gene>
    <name evidence="2" type="ORF">KVT40_007108</name>
</gene>
<accession>A0A8K0KXU3</accession>
<dbReference type="AlphaFoldDB" id="A0A8K0KXU3"/>
<evidence type="ECO:0000313" key="3">
    <source>
        <dbReference type="Proteomes" id="UP000809789"/>
    </source>
</evidence>
<keyword evidence="3" id="KW-1185">Reference proteome</keyword>